<evidence type="ECO:0000256" key="6">
    <source>
        <dbReference type="ARBA" id="ARBA00022777"/>
    </source>
</evidence>
<sequence>MVFFLWGIIGVLGCTVVVLGYKLYGVRRAAEEIQREFALRLEMDTNTLIHLSHQDPAMRKLAAAINDQLRRLRKQRMHFLQGDTELKEAVTNISHDLRTPLTAICGYLELLEDIEKDEVAERYLTQITSRVEVMKQLTEELFRYSVVASVKELSEETLDLRRVLEESLLSYYGAMQQRGIMPKINICTEPVERYLDKAAVNRIFGNVISNALKYSDGDFEVTMSAGGVIIFANTARDLTSLDVERLFDRFYTVETGRNSSGLGLSIAKLLTEKMDCTIEAEYVCDKLLIILKFPCMGEDGRL</sequence>
<evidence type="ECO:0000256" key="2">
    <source>
        <dbReference type="ARBA" id="ARBA00004370"/>
    </source>
</evidence>
<dbReference type="SUPFAM" id="SSF55874">
    <property type="entry name" value="ATPase domain of HSP90 chaperone/DNA topoisomerase II/histidine kinase"/>
    <property type="match status" value="1"/>
</dbReference>
<dbReference type="InterPro" id="IPR036097">
    <property type="entry name" value="HisK_dim/P_sf"/>
</dbReference>
<proteinExistence type="predicted"/>
<dbReference type="Pfam" id="PF02518">
    <property type="entry name" value="HATPase_c"/>
    <property type="match status" value="1"/>
</dbReference>
<dbReference type="InterPro" id="IPR005467">
    <property type="entry name" value="His_kinase_dom"/>
</dbReference>
<dbReference type="CDD" id="cd00082">
    <property type="entry name" value="HisKA"/>
    <property type="match status" value="1"/>
</dbReference>
<dbReference type="PROSITE" id="PS50109">
    <property type="entry name" value="HIS_KIN"/>
    <property type="match status" value="1"/>
</dbReference>
<evidence type="ECO:0000256" key="7">
    <source>
        <dbReference type="ARBA" id="ARBA00023012"/>
    </source>
</evidence>
<dbReference type="GO" id="GO:0000155">
    <property type="term" value="F:phosphorelay sensor kinase activity"/>
    <property type="evidence" value="ECO:0007669"/>
    <property type="project" value="InterPro"/>
</dbReference>
<dbReference type="EMBL" id="QXWK01000008">
    <property type="protein sequence ID" value="NBH60878.1"/>
    <property type="molecule type" value="Genomic_DNA"/>
</dbReference>
<gene>
    <name evidence="10" type="ORF">D0435_04290</name>
</gene>
<protein>
    <recommendedName>
        <fullName evidence="3">histidine kinase</fullName>
        <ecNumber evidence="3">2.7.13.3</ecNumber>
    </recommendedName>
</protein>
<dbReference type="EC" id="2.7.13.3" evidence="3"/>
<dbReference type="Pfam" id="PF00512">
    <property type="entry name" value="HisKA"/>
    <property type="match status" value="1"/>
</dbReference>
<keyword evidence="8" id="KW-0472">Membrane</keyword>
<evidence type="ECO:0000313" key="10">
    <source>
        <dbReference type="EMBL" id="NBH60878.1"/>
    </source>
</evidence>
<name>A0A845QLC1_9FIRM</name>
<keyword evidence="7" id="KW-0902">Two-component regulatory system</keyword>
<dbReference type="Gene3D" id="3.30.565.10">
    <property type="entry name" value="Histidine kinase-like ATPase, C-terminal domain"/>
    <property type="match status" value="1"/>
</dbReference>
<keyword evidence="8" id="KW-1133">Transmembrane helix</keyword>
<keyword evidence="5" id="KW-0808">Transferase</keyword>
<dbReference type="PANTHER" id="PTHR45453">
    <property type="entry name" value="PHOSPHATE REGULON SENSOR PROTEIN PHOR"/>
    <property type="match status" value="1"/>
</dbReference>
<comment type="caution">
    <text evidence="10">The sequence shown here is derived from an EMBL/GenBank/DDBJ whole genome shotgun (WGS) entry which is preliminary data.</text>
</comment>
<accession>A0A845QLC1</accession>
<feature type="transmembrane region" description="Helical" evidence="8">
    <location>
        <begin position="6"/>
        <end position="24"/>
    </location>
</feature>
<dbReference type="PRINTS" id="PR01780">
    <property type="entry name" value="LANTIREGPROT"/>
</dbReference>
<dbReference type="Gene3D" id="1.10.287.130">
    <property type="match status" value="1"/>
</dbReference>
<comment type="subcellular location">
    <subcellularLocation>
        <location evidence="2">Membrane</location>
    </subcellularLocation>
</comment>
<evidence type="ECO:0000256" key="5">
    <source>
        <dbReference type="ARBA" id="ARBA00022679"/>
    </source>
</evidence>
<dbReference type="GO" id="GO:0016036">
    <property type="term" value="P:cellular response to phosphate starvation"/>
    <property type="evidence" value="ECO:0007669"/>
    <property type="project" value="TreeGrafter"/>
</dbReference>
<dbReference type="GO" id="GO:0005886">
    <property type="term" value="C:plasma membrane"/>
    <property type="evidence" value="ECO:0007669"/>
    <property type="project" value="TreeGrafter"/>
</dbReference>
<dbReference type="GO" id="GO:0004721">
    <property type="term" value="F:phosphoprotein phosphatase activity"/>
    <property type="evidence" value="ECO:0007669"/>
    <property type="project" value="TreeGrafter"/>
</dbReference>
<dbReference type="InterPro" id="IPR003594">
    <property type="entry name" value="HATPase_dom"/>
</dbReference>
<organism evidence="10 11">
    <name type="scientific">Anaerotruncus colihominis</name>
    <dbReference type="NCBI Taxonomy" id="169435"/>
    <lineage>
        <taxon>Bacteria</taxon>
        <taxon>Bacillati</taxon>
        <taxon>Bacillota</taxon>
        <taxon>Clostridia</taxon>
        <taxon>Eubacteriales</taxon>
        <taxon>Oscillospiraceae</taxon>
        <taxon>Anaerotruncus</taxon>
    </lineage>
</organism>
<keyword evidence="4" id="KW-0597">Phosphoprotein</keyword>
<evidence type="ECO:0000256" key="8">
    <source>
        <dbReference type="SAM" id="Phobius"/>
    </source>
</evidence>
<keyword evidence="6 10" id="KW-0418">Kinase</keyword>
<dbReference type="SMART" id="SM00387">
    <property type="entry name" value="HATPase_c"/>
    <property type="match status" value="1"/>
</dbReference>
<dbReference type="SMART" id="SM00388">
    <property type="entry name" value="HisKA"/>
    <property type="match status" value="1"/>
</dbReference>
<evidence type="ECO:0000256" key="1">
    <source>
        <dbReference type="ARBA" id="ARBA00000085"/>
    </source>
</evidence>
<dbReference type="SUPFAM" id="SSF47384">
    <property type="entry name" value="Homodimeric domain of signal transducing histidine kinase"/>
    <property type="match status" value="1"/>
</dbReference>
<dbReference type="InterPro" id="IPR050351">
    <property type="entry name" value="BphY/WalK/GraS-like"/>
</dbReference>
<evidence type="ECO:0000313" key="11">
    <source>
        <dbReference type="Proteomes" id="UP000446866"/>
    </source>
</evidence>
<dbReference type="InterPro" id="IPR008358">
    <property type="entry name" value="Sig_transdc_His_kin/Pase_MprB"/>
</dbReference>
<dbReference type="InterPro" id="IPR036890">
    <property type="entry name" value="HATPase_C_sf"/>
</dbReference>
<dbReference type="AlphaFoldDB" id="A0A845QLC1"/>
<keyword evidence="11" id="KW-1185">Reference proteome</keyword>
<dbReference type="RefSeq" id="WP_160201175.1">
    <property type="nucleotide sequence ID" value="NZ_QXWK01000008.1"/>
</dbReference>
<dbReference type="InterPro" id="IPR003661">
    <property type="entry name" value="HisK_dim/P_dom"/>
</dbReference>
<reference evidence="10 11" key="1">
    <citation type="submission" date="2018-08" db="EMBL/GenBank/DDBJ databases">
        <title>Murine metabolic-syndrome-specific gut microbial biobank.</title>
        <authorList>
            <person name="Liu C."/>
        </authorList>
    </citation>
    <scope>NUCLEOTIDE SEQUENCE [LARGE SCALE GENOMIC DNA]</scope>
    <source>
        <strain evidence="10 11">28</strain>
    </source>
</reference>
<evidence type="ECO:0000259" key="9">
    <source>
        <dbReference type="PROSITE" id="PS50109"/>
    </source>
</evidence>
<evidence type="ECO:0000256" key="4">
    <source>
        <dbReference type="ARBA" id="ARBA00022553"/>
    </source>
</evidence>
<keyword evidence="8" id="KW-0812">Transmembrane</keyword>
<dbReference type="Proteomes" id="UP000446866">
    <property type="component" value="Unassembled WGS sequence"/>
</dbReference>
<dbReference type="PANTHER" id="PTHR45453:SF1">
    <property type="entry name" value="PHOSPHATE REGULON SENSOR PROTEIN PHOR"/>
    <property type="match status" value="1"/>
</dbReference>
<feature type="domain" description="Histidine kinase" evidence="9">
    <location>
        <begin position="92"/>
        <end position="297"/>
    </location>
</feature>
<evidence type="ECO:0000256" key="3">
    <source>
        <dbReference type="ARBA" id="ARBA00012438"/>
    </source>
</evidence>
<comment type="catalytic activity">
    <reaction evidence="1">
        <text>ATP + protein L-histidine = ADP + protein N-phospho-L-histidine.</text>
        <dbReference type="EC" id="2.7.13.3"/>
    </reaction>
</comment>